<keyword evidence="2" id="KW-1185">Reference proteome</keyword>
<proteinExistence type="predicted"/>
<dbReference type="AlphaFoldDB" id="A0A0A0ENJ3"/>
<dbReference type="OrthoDB" id="4393931at2"/>
<sequence length="381" mass="42158">MHSLIDDFADHVFHNPVGPCLSLYQPTHRSHPDKGQDGIRFGNLVKAAEALWRERYPGQDPEPVMANLRKLGEERNFWNHTLDGLAVLASPTLFRVYRLQRPVTELAIVADSFHIKPLLRIVQSADRYQVLAINRHTAKLFVGNRDALDPFEAGDDFPATLQAVLGEDPLRGRPAVWSRGASASAAGVRDGQVEKGSLVDADTEQFFRAVDRAVAEQFSRPSRLPLMLAALPEHQSMFRKLSHNAFLLPQGIDTHADAMSLETLRERAWQVMEPRYLERLAGLVDMFHAARARWLANDDIAQVARSAVSGRVSTLLVEADRQVFGRMDTSDGAVEFAGAGERDADLLDDIAEVVLSNGGQVVVVPGPRMPTTTGLAAIYRF</sequence>
<dbReference type="Pfam" id="PF18845">
    <property type="entry name" value="baeRF_family3"/>
    <property type="match status" value="1"/>
</dbReference>
<reference evidence="1 2" key="1">
    <citation type="submission" date="2013-08" db="EMBL/GenBank/DDBJ databases">
        <title>Genome sequencing of Lysobacter.</title>
        <authorList>
            <person name="Zhang S."/>
            <person name="Wang G."/>
        </authorList>
    </citation>
    <scope>NUCLEOTIDE SEQUENCE [LARGE SCALE GENOMIC DNA]</scope>
    <source>
        <strain evidence="1 2">Ko07</strain>
    </source>
</reference>
<evidence type="ECO:0000313" key="2">
    <source>
        <dbReference type="Proteomes" id="UP000030017"/>
    </source>
</evidence>
<protein>
    <submittedName>
        <fullName evidence="1">Uncharacterized protein</fullName>
    </submittedName>
</protein>
<dbReference type="STRING" id="1122185.N792_09160"/>
<dbReference type="eggNOG" id="COG1537">
    <property type="taxonomic scope" value="Bacteria"/>
</dbReference>
<dbReference type="InterPro" id="IPR041289">
    <property type="entry name" value="Bact_RF_family3"/>
</dbReference>
<dbReference type="RefSeq" id="WP_036193868.1">
    <property type="nucleotide sequence ID" value="NZ_AVPS01000005.1"/>
</dbReference>
<comment type="caution">
    <text evidence="1">The sequence shown here is derived from an EMBL/GenBank/DDBJ whole genome shotgun (WGS) entry which is preliminary data.</text>
</comment>
<name>A0A0A0ENJ3_9GAMM</name>
<organism evidence="1 2">
    <name type="scientific">Lysobacter concretionis Ko07 = DSM 16239</name>
    <dbReference type="NCBI Taxonomy" id="1122185"/>
    <lineage>
        <taxon>Bacteria</taxon>
        <taxon>Pseudomonadati</taxon>
        <taxon>Pseudomonadota</taxon>
        <taxon>Gammaproteobacteria</taxon>
        <taxon>Lysobacterales</taxon>
        <taxon>Lysobacteraceae</taxon>
        <taxon>Novilysobacter</taxon>
    </lineage>
</organism>
<accession>A0A0A0ENJ3</accession>
<dbReference type="EMBL" id="AVPS01000005">
    <property type="protein sequence ID" value="KGM51805.1"/>
    <property type="molecule type" value="Genomic_DNA"/>
</dbReference>
<gene>
    <name evidence="1" type="ORF">N792_09160</name>
</gene>
<dbReference type="Proteomes" id="UP000030017">
    <property type="component" value="Unassembled WGS sequence"/>
</dbReference>
<evidence type="ECO:0000313" key="1">
    <source>
        <dbReference type="EMBL" id="KGM51805.1"/>
    </source>
</evidence>